<dbReference type="SMART" id="SM00066">
    <property type="entry name" value="GAL4"/>
    <property type="match status" value="1"/>
</dbReference>
<evidence type="ECO:0000256" key="4">
    <source>
        <dbReference type="ARBA" id="ARBA00023125"/>
    </source>
</evidence>
<dbReference type="InterPro" id="IPR052360">
    <property type="entry name" value="Transcr_Regulatory_Proteins"/>
</dbReference>
<dbReference type="Pfam" id="PF00172">
    <property type="entry name" value="Zn_clus"/>
    <property type="match status" value="1"/>
</dbReference>
<keyword evidence="4" id="KW-0238">DNA-binding</keyword>
<dbReference type="Gene3D" id="4.10.240.10">
    <property type="entry name" value="Zn(2)-C6 fungal-type DNA-binding domain"/>
    <property type="match status" value="1"/>
</dbReference>
<keyword evidence="6" id="KW-0539">Nucleus</keyword>
<feature type="region of interest" description="Disordered" evidence="7">
    <location>
        <begin position="1"/>
        <end position="21"/>
    </location>
</feature>
<name>A0A6A6UBL4_9PEZI</name>
<dbReference type="PANTHER" id="PTHR36206">
    <property type="entry name" value="ASPERCRYPTIN BIOSYNTHESIS CLUSTER-SPECIFIC TRANSCRIPTION REGULATOR ATNN-RELATED"/>
    <property type="match status" value="1"/>
</dbReference>
<evidence type="ECO:0000256" key="7">
    <source>
        <dbReference type="SAM" id="MobiDB-lite"/>
    </source>
</evidence>
<dbReference type="InterPro" id="IPR001138">
    <property type="entry name" value="Zn2Cys6_DnaBD"/>
</dbReference>
<dbReference type="Proteomes" id="UP000799302">
    <property type="component" value="Unassembled WGS sequence"/>
</dbReference>
<evidence type="ECO:0000256" key="1">
    <source>
        <dbReference type="ARBA" id="ARBA00022723"/>
    </source>
</evidence>
<evidence type="ECO:0000256" key="3">
    <source>
        <dbReference type="ARBA" id="ARBA00023015"/>
    </source>
</evidence>
<evidence type="ECO:0000256" key="5">
    <source>
        <dbReference type="ARBA" id="ARBA00023163"/>
    </source>
</evidence>
<dbReference type="GO" id="GO:0000981">
    <property type="term" value="F:DNA-binding transcription factor activity, RNA polymerase II-specific"/>
    <property type="evidence" value="ECO:0007669"/>
    <property type="project" value="InterPro"/>
</dbReference>
<proteinExistence type="predicted"/>
<dbReference type="EMBL" id="MU004235">
    <property type="protein sequence ID" value="KAF2669649.1"/>
    <property type="molecule type" value="Genomic_DNA"/>
</dbReference>
<dbReference type="Pfam" id="PF11951">
    <property type="entry name" value="Fungal_trans_2"/>
    <property type="match status" value="1"/>
</dbReference>
<feature type="domain" description="Zn(2)-C6 fungal-type" evidence="8">
    <location>
        <begin position="23"/>
        <end position="53"/>
    </location>
</feature>
<keyword evidence="5" id="KW-0804">Transcription</keyword>
<dbReference type="AlphaFoldDB" id="A0A6A6UBL4"/>
<evidence type="ECO:0000256" key="6">
    <source>
        <dbReference type="ARBA" id="ARBA00023242"/>
    </source>
</evidence>
<evidence type="ECO:0000313" key="10">
    <source>
        <dbReference type="Proteomes" id="UP000799302"/>
    </source>
</evidence>
<accession>A0A6A6UBL4</accession>
<keyword evidence="1" id="KW-0479">Metal-binding</keyword>
<sequence>MANLSIMESSRRRKATGPRSKMGCKTCRIRRVKCDEAKPNCNKCSRTGRECEWYSQEEWIHETPDSVVASRSVSRSISPTTRGLASCSPQELRSYEFFRTRTTPQLAGSFPSEFWSTFLPRSTQHHATLWHAVVALGSIHERFEADDLSVFASNIDSELGGFALKQYTTALSELTKPVRGGNRQDVDVFLAACILFTSFEIMRGHHESALTHVKSGIKIIGELQDASTPIGSSLSMVTLSTNPSIPIDALTAPFIRLDSQVCELQSTAGRFPILQPTHHHEPGFGPIIPPKFTSILEARNCYDYLYNDAIHKASDESASFTSPSIDESLPLSLATRTAIWRLHLWKAPFDACAADLDPTDTASQALADLLRVKHLAASHLFDTSTVGPETKWDRHTNDFYDIVAAASRIATTTPVGRKTISLDAGIVLPLFNTAWKCRISSLRREALAILASRPRQEGVWDGELSARVGKRIMEVEEEGFGEILDPADLPDWARVIEVNIRFELGQRRAVWSYSRRDRESGDVLHTVEEIAW</sequence>
<dbReference type="GO" id="GO:0003677">
    <property type="term" value="F:DNA binding"/>
    <property type="evidence" value="ECO:0007669"/>
    <property type="project" value="UniProtKB-KW"/>
</dbReference>
<dbReference type="PROSITE" id="PS50048">
    <property type="entry name" value="ZN2_CY6_FUNGAL_2"/>
    <property type="match status" value="1"/>
</dbReference>
<organism evidence="9 10">
    <name type="scientific">Microthyrium microscopicum</name>
    <dbReference type="NCBI Taxonomy" id="703497"/>
    <lineage>
        <taxon>Eukaryota</taxon>
        <taxon>Fungi</taxon>
        <taxon>Dikarya</taxon>
        <taxon>Ascomycota</taxon>
        <taxon>Pezizomycotina</taxon>
        <taxon>Dothideomycetes</taxon>
        <taxon>Dothideomycetes incertae sedis</taxon>
        <taxon>Microthyriales</taxon>
        <taxon>Microthyriaceae</taxon>
        <taxon>Microthyrium</taxon>
    </lineage>
</organism>
<dbReference type="PANTHER" id="PTHR36206:SF12">
    <property type="entry name" value="ASPERCRYPTIN BIOSYNTHESIS CLUSTER-SPECIFIC TRANSCRIPTION REGULATOR ATNN-RELATED"/>
    <property type="match status" value="1"/>
</dbReference>
<gene>
    <name evidence="9" type="ORF">BT63DRAFT_425330</name>
</gene>
<dbReference type="GO" id="GO:0008270">
    <property type="term" value="F:zinc ion binding"/>
    <property type="evidence" value="ECO:0007669"/>
    <property type="project" value="InterPro"/>
</dbReference>
<keyword evidence="2" id="KW-0862">Zinc</keyword>
<dbReference type="InterPro" id="IPR021858">
    <property type="entry name" value="Fun_TF"/>
</dbReference>
<keyword evidence="3" id="KW-0805">Transcription regulation</keyword>
<dbReference type="InterPro" id="IPR036864">
    <property type="entry name" value="Zn2-C6_fun-type_DNA-bd_sf"/>
</dbReference>
<evidence type="ECO:0000259" key="8">
    <source>
        <dbReference type="PROSITE" id="PS50048"/>
    </source>
</evidence>
<dbReference type="PROSITE" id="PS00463">
    <property type="entry name" value="ZN2_CY6_FUNGAL_1"/>
    <property type="match status" value="1"/>
</dbReference>
<evidence type="ECO:0000256" key="2">
    <source>
        <dbReference type="ARBA" id="ARBA00022833"/>
    </source>
</evidence>
<dbReference type="CDD" id="cd00067">
    <property type="entry name" value="GAL4"/>
    <property type="match status" value="1"/>
</dbReference>
<dbReference type="SUPFAM" id="SSF57701">
    <property type="entry name" value="Zn2/Cys6 DNA-binding domain"/>
    <property type="match status" value="1"/>
</dbReference>
<reference evidence="9" key="1">
    <citation type="journal article" date="2020" name="Stud. Mycol.">
        <title>101 Dothideomycetes genomes: a test case for predicting lifestyles and emergence of pathogens.</title>
        <authorList>
            <person name="Haridas S."/>
            <person name="Albert R."/>
            <person name="Binder M."/>
            <person name="Bloem J."/>
            <person name="Labutti K."/>
            <person name="Salamov A."/>
            <person name="Andreopoulos B."/>
            <person name="Baker S."/>
            <person name="Barry K."/>
            <person name="Bills G."/>
            <person name="Bluhm B."/>
            <person name="Cannon C."/>
            <person name="Castanera R."/>
            <person name="Culley D."/>
            <person name="Daum C."/>
            <person name="Ezra D."/>
            <person name="Gonzalez J."/>
            <person name="Henrissat B."/>
            <person name="Kuo A."/>
            <person name="Liang C."/>
            <person name="Lipzen A."/>
            <person name="Lutzoni F."/>
            <person name="Magnuson J."/>
            <person name="Mondo S."/>
            <person name="Nolan M."/>
            <person name="Ohm R."/>
            <person name="Pangilinan J."/>
            <person name="Park H.-J."/>
            <person name="Ramirez L."/>
            <person name="Alfaro M."/>
            <person name="Sun H."/>
            <person name="Tritt A."/>
            <person name="Yoshinaga Y."/>
            <person name="Zwiers L.-H."/>
            <person name="Turgeon B."/>
            <person name="Goodwin S."/>
            <person name="Spatafora J."/>
            <person name="Crous P."/>
            <person name="Grigoriev I."/>
        </authorList>
    </citation>
    <scope>NUCLEOTIDE SEQUENCE</scope>
    <source>
        <strain evidence="9">CBS 115976</strain>
    </source>
</reference>
<evidence type="ECO:0000313" key="9">
    <source>
        <dbReference type="EMBL" id="KAF2669649.1"/>
    </source>
</evidence>
<keyword evidence="10" id="KW-1185">Reference proteome</keyword>
<protein>
    <recommendedName>
        <fullName evidence="8">Zn(2)-C6 fungal-type domain-containing protein</fullName>
    </recommendedName>
</protein>
<dbReference type="OrthoDB" id="3172332at2759"/>